<proteinExistence type="predicted"/>
<evidence type="ECO:0000313" key="3">
    <source>
        <dbReference type="WBParaSite" id="scf7180000422431.g8950"/>
    </source>
</evidence>
<protein>
    <submittedName>
        <fullName evidence="3">Uncharacterized protein</fullName>
    </submittedName>
</protein>
<keyword evidence="2" id="KW-1185">Reference proteome</keyword>
<accession>A0A915P4H8</accession>
<sequence>MFATMFELFLLFVVVTKFCNGSSLVSFFSPDDLRYTFGVNSIREVPTHRFTYPQLLNNELLIELEEGNIQKIPLQPITSQLLADRLTIVRRTKADGGGILQTATNPLKHFDGCHFHYNSTDMFLAKGSILRNGSLWVIHPLPQRHNARMRRSTDNLLTHVIYKRDTVEAKKEE</sequence>
<feature type="signal peptide" evidence="1">
    <location>
        <begin position="1"/>
        <end position="21"/>
    </location>
</feature>
<organism evidence="2 3">
    <name type="scientific">Meloidogyne floridensis</name>
    <dbReference type="NCBI Taxonomy" id="298350"/>
    <lineage>
        <taxon>Eukaryota</taxon>
        <taxon>Metazoa</taxon>
        <taxon>Ecdysozoa</taxon>
        <taxon>Nematoda</taxon>
        <taxon>Chromadorea</taxon>
        <taxon>Rhabditida</taxon>
        <taxon>Tylenchina</taxon>
        <taxon>Tylenchomorpha</taxon>
        <taxon>Tylenchoidea</taxon>
        <taxon>Meloidogynidae</taxon>
        <taxon>Meloidogyninae</taxon>
        <taxon>Meloidogyne</taxon>
    </lineage>
</organism>
<evidence type="ECO:0000256" key="1">
    <source>
        <dbReference type="SAM" id="SignalP"/>
    </source>
</evidence>
<feature type="chain" id="PRO_5037564640" evidence="1">
    <location>
        <begin position="22"/>
        <end position="173"/>
    </location>
</feature>
<dbReference type="Proteomes" id="UP000887560">
    <property type="component" value="Unplaced"/>
</dbReference>
<dbReference type="AlphaFoldDB" id="A0A915P4H8"/>
<evidence type="ECO:0000313" key="2">
    <source>
        <dbReference type="Proteomes" id="UP000887560"/>
    </source>
</evidence>
<dbReference type="WBParaSite" id="scf7180000422431.g8950">
    <property type="protein sequence ID" value="scf7180000422431.g8950"/>
    <property type="gene ID" value="scf7180000422431.g8950"/>
</dbReference>
<reference evidence="3" key="1">
    <citation type="submission" date="2022-11" db="UniProtKB">
        <authorList>
            <consortium name="WormBaseParasite"/>
        </authorList>
    </citation>
    <scope>IDENTIFICATION</scope>
</reference>
<name>A0A915P4H8_9BILA</name>
<keyword evidence="1" id="KW-0732">Signal</keyword>